<feature type="transmembrane region" description="Helical" evidence="2">
    <location>
        <begin position="530"/>
        <end position="546"/>
    </location>
</feature>
<organism evidence="3 4">
    <name type="scientific">Campylobacter lari</name>
    <dbReference type="NCBI Taxonomy" id="201"/>
    <lineage>
        <taxon>Bacteria</taxon>
        <taxon>Pseudomonadati</taxon>
        <taxon>Campylobacterota</taxon>
        <taxon>Epsilonproteobacteria</taxon>
        <taxon>Campylobacterales</taxon>
        <taxon>Campylobacteraceae</taxon>
        <taxon>Campylobacter</taxon>
    </lineage>
</organism>
<feature type="transmembrane region" description="Helical" evidence="2">
    <location>
        <begin position="551"/>
        <end position="570"/>
    </location>
</feature>
<gene>
    <name evidence="3" type="ORF">A9458_06115</name>
</gene>
<sequence length="669" mass="78218">MMEKTLEKILHTLEKCCEQKQHYKSKDDENQSKDDENQSKDDENKNREVKSIIANALKISEDKVALNDDRIFTIAIEGSEEDKLYIDDIEIDVVSSFGNLEDKENIHTIFVKYNFEFKFCIFKKIDLQNGLELQKFSFENCDIKDKVDLNMSEFKSLSFCDCHFDKNTNFSYMKTLKEASFSGCNFKNEVDFANAELKNNGYGVFSECNFEKKVNFTNFTFDEDMNGLFFRDEVVFNGAKFLKKITLSKDNFTQKDIKFEKCIFEEVDIEGDFLKTKNISFKSCEFNQVIAFENETIKNLTFGMCIFNKGVYFVFCNFFDVKIYSCSFNQPASFYGSTFNMVPNFSQSIFKDSINLVNIKTNFGFEILNNTIDNIDKPRDEAVNDFRDSFRNFKSTLIKDNNLLDASNFHKYELYCKEIELKNKKGKTLKDIVDKWQLFFYRKLCDHHTDLLKVFHNLLIIIMLFSVFSFVLDKFKQPSIENNAKYHIVQVDTNESYIFKEHNKTTYNFLSLNIEQEFKNLDNLLSKTEIYFSLGFVLLVTFVALLNKKYLWFLLMPLFVGVVYCIGFPMSFITHFVIIILFACTFVFIMVFDSKPERFLFVGVSYIACIFTLLIKPSLMFPVFGSFLEKDTNATYPLLLSLSVVYFILVALVIFSLQKTARKNSIVPS</sequence>
<feature type="transmembrane region" description="Helical" evidence="2">
    <location>
        <begin position="599"/>
        <end position="624"/>
    </location>
</feature>
<accession>A0A6L1L155</accession>
<keyword evidence="2" id="KW-0812">Transmembrane</keyword>
<keyword evidence="2" id="KW-0472">Membrane</keyword>
<dbReference type="EMBL" id="AACKNS010000007">
    <property type="protein sequence ID" value="EAK9994418.1"/>
    <property type="molecule type" value="Genomic_DNA"/>
</dbReference>
<feature type="transmembrane region" description="Helical" evidence="2">
    <location>
        <begin position="576"/>
        <end position="592"/>
    </location>
</feature>
<protein>
    <submittedName>
        <fullName evidence="3">Pentapeptide repeat-containing protein</fullName>
    </submittedName>
</protein>
<reference evidence="3 4" key="1">
    <citation type="submission" date="2018-05" db="EMBL/GenBank/DDBJ databases">
        <authorList>
            <consortium name="PulseNet: The National Subtyping Network for Foodborne Disease Surveillance"/>
            <person name="Tarr C.L."/>
            <person name="Trees E."/>
            <person name="Katz L.S."/>
            <person name="Carleton-Romer H.A."/>
            <person name="Stroika S."/>
            <person name="Kucerova Z."/>
            <person name="Roache K.F."/>
            <person name="Sabol A.L."/>
            <person name="Besser J."/>
            <person name="Gerner-Smidt P."/>
        </authorList>
    </citation>
    <scope>NUCLEOTIDE SEQUENCE [LARGE SCALE GENOMIC DNA]</scope>
    <source>
        <strain evidence="3 4">D5625</strain>
    </source>
</reference>
<comment type="caution">
    <text evidence="3">The sequence shown here is derived from an EMBL/GenBank/DDBJ whole genome shotgun (WGS) entry which is preliminary data.</text>
</comment>
<feature type="transmembrane region" description="Helical" evidence="2">
    <location>
        <begin position="451"/>
        <end position="472"/>
    </location>
</feature>
<evidence type="ECO:0000313" key="4">
    <source>
        <dbReference type="Proteomes" id="UP000476009"/>
    </source>
</evidence>
<evidence type="ECO:0000313" key="3">
    <source>
        <dbReference type="EMBL" id="EAK9994418.1"/>
    </source>
</evidence>
<name>A0A6L1L155_CAMLA</name>
<dbReference type="Proteomes" id="UP000476009">
    <property type="component" value="Unassembled WGS sequence"/>
</dbReference>
<dbReference type="Gene3D" id="2.160.20.80">
    <property type="entry name" value="E3 ubiquitin-protein ligase SopA"/>
    <property type="match status" value="1"/>
</dbReference>
<keyword evidence="2" id="KW-1133">Transmembrane helix</keyword>
<proteinExistence type="predicted"/>
<evidence type="ECO:0000256" key="2">
    <source>
        <dbReference type="SAM" id="Phobius"/>
    </source>
</evidence>
<dbReference type="AlphaFoldDB" id="A0A6L1L155"/>
<feature type="region of interest" description="Disordered" evidence="1">
    <location>
        <begin position="22"/>
        <end position="45"/>
    </location>
</feature>
<evidence type="ECO:0000256" key="1">
    <source>
        <dbReference type="SAM" id="MobiDB-lite"/>
    </source>
</evidence>
<feature type="transmembrane region" description="Helical" evidence="2">
    <location>
        <begin position="636"/>
        <end position="657"/>
    </location>
</feature>